<dbReference type="EMBL" id="MH370144">
    <property type="protein sequence ID" value="AYN45009.1"/>
    <property type="molecule type" value="Genomic_DNA"/>
</dbReference>
<evidence type="ECO:0000313" key="2">
    <source>
        <dbReference type="EMBL" id="AYN45009.1"/>
    </source>
</evidence>
<keyword evidence="1" id="KW-0472">Membrane</keyword>
<dbReference type="InterPro" id="IPR009313">
    <property type="entry name" value="Baculo_11_kDa"/>
</dbReference>
<dbReference type="Pfam" id="PF06143">
    <property type="entry name" value="Baculo_11_kDa"/>
    <property type="match status" value="1"/>
</dbReference>
<dbReference type="KEGG" id="vg:80535805"/>
<keyword evidence="1" id="KW-0812">Transmembrane</keyword>
<name>A0A3G2JTZ2_9ABAC</name>
<keyword evidence="3" id="KW-1185">Reference proteome</keyword>
<proteinExistence type="predicted"/>
<accession>A0A3G2JTZ2</accession>
<sequence>MSRTNRYAAETSTSSILNQDQLEQIVSRNQTFLRDFLLVICCVVVFIIILMFIVLVMSINRAMELNTAAQIERQRTFLANLDLRNRPSVAPPGVKT</sequence>
<reference evidence="2 3" key="1">
    <citation type="submission" date="2018-05" db="EMBL/GenBank/DDBJ databases">
        <title>The genome sequence of a novel Spodoptera exigua multiple nucleopolyhedrovirus, SeMNPV-QD, isolated from Qingdao, China.</title>
        <authorList>
            <person name="Chen Y."/>
            <person name="Qi B."/>
            <person name="Zheng G."/>
            <person name="Zhang Y."/>
            <person name="Li C."/>
        </authorList>
    </citation>
    <scope>NUCLEOTIDE SEQUENCE [LARGE SCALE GENOMIC DNA]</scope>
    <source>
        <strain evidence="2">SeMNPV-QD</strain>
    </source>
</reference>
<organism evidence="2 3">
    <name type="scientific">Spodoptera exigua multiple nucleopolyhedrovirus</name>
    <dbReference type="NCBI Taxonomy" id="10454"/>
    <lineage>
        <taxon>Viruses</taxon>
        <taxon>Viruses incertae sedis</taxon>
        <taxon>Naldaviricetes</taxon>
        <taxon>Lefavirales</taxon>
        <taxon>Baculoviridae</taxon>
        <taxon>Alphabaculovirus</taxon>
    </lineage>
</organism>
<dbReference type="GeneID" id="80535805"/>
<evidence type="ECO:0000256" key="1">
    <source>
        <dbReference type="SAM" id="Phobius"/>
    </source>
</evidence>
<dbReference type="Proteomes" id="UP000676073">
    <property type="component" value="Segment"/>
</dbReference>
<dbReference type="RefSeq" id="YP_010797813.1">
    <property type="nucleotide sequence ID" value="NC_076246.1"/>
</dbReference>
<feature type="transmembrane region" description="Helical" evidence="1">
    <location>
        <begin position="36"/>
        <end position="57"/>
    </location>
</feature>
<keyword evidence="1" id="KW-1133">Transmembrane helix</keyword>
<evidence type="ECO:0000313" key="3">
    <source>
        <dbReference type="Proteomes" id="UP000676073"/>
    </source>
</evidence>
<gene>
    <name evidence="2" type="primary">se49</name>
    <name evidence="2" type="ORF">SENV_ORF49</name>
</gene>
<protein>
    <submittedName>
        <fullName evidence="2">Se49</fullName>
    </submittedName>
</protein>